<dbReference type="Proteomes" id="UP000277294">
    <property type="component" value="Unassembled WGS sequence"/>
</dbReference>
<accession>A0A3P4B528</accession>
<protein>
    <submittedName>
        <fullName evidence="2">Cupin domain protein</fullName>
    </submittedName>
</protein>
<keyword evidence="3" id="KW-1185">Reference proteome</keyword>
<evidence type="ECO:0000313" key="2">
    <source>
        <dbReference type="EMBL" id="VCU71397.1"/>
    </source>
</evidence>
<dbReference type="OrthoDB" id="512358at2"/>
<dbReference type="InterPro" id="IPR014710">
    <property type="entry name" value="RmlC-like_jellyroll"/>
</dbReference>
<feature type="domain" description="Cupin type-2" evidence="1">
    <location>
        <begin position="67"/>
        <end position="127"/>
    </location>
</feature>
<evidence type="ECO:0000259" key="1">
    <source>
        <dbReference type="Pfam" id="PF07883"/>
    </source>
</evidence>
<proteinExistence type="predicted"/>
<dbReference type="Pfam" id="PF07883">
    <property type="entry name" value="Cupin_2"/>
    <property type="match status" value="1"/>
</dbReference>
<dbReference type="InterPro" id="IPR013096">
    <property type="entry name" value="Cupin_2"/>
</dbReference>
<gene>
    <name evidence="2" type="ORF">PIGHUM_03481</name>
</gene>
<name>A0A3P4B528_9BURK</name>
<evidence type="ECO:0000313" key="3">
    <source>
        <dbReference type="Proteomes" id="UP000277294"/>
    </source>
</evidence>
<organism evidence="2 3">
    <name type="scientific">Pigmentiphaga humi</name>
    <dbReference type="NCBI Taxonomy" id="2478468"/>
    <lineage>
        <taxon>Bacteria</taxon>
        <taxon>Pseudomonadati</taxon>
        <taxon>Pseudomonadota</taxon>
        <taxon>Betaproteobacteria</taxon>
        <taxon>Burkholderiales</taxon>
        <taxon>Alcaligenaceae</taxon>
        <taxon>Pigmentiphaga</taxon>
    </lineage>
</organism>
<dbReference type="SUPFAM" id="SSF51182">
    <property type="entry name" value="RmlC-like cupins"/>
    <property type="match status" value="1"/>
</dbReference>
<dbReference type="InterPro" id="IPR011051">
    <property type="entry name" value="RmlC_Cupin_sf"/>
</dbReference>
<dbReference type="EMBL" id="UWPJ01000026">
    <property type="protein sequence ID" value="VCU71397.1"/>
    <property type="molecule type" value="Genomic_DNA"/>
</dbReference>
<dbReference type="AlphaFoldDB" id="A0A3P4B528"/>
<reference evidence="2 3" key="1">
    <citation type="submission" date="2018-10" db="EMBL/GenBank/DDBJ databases">
        <authorList>
            <person name="Criscuolo A."/>
        </authorList>
    </citation>
    <scope>NUCLEOTIDE SEQUENCE [LARGE SCALE GENOMIC DNA]</scope>
    <source>
        <strain evidence="2">DnA1</strain>
    </source>
</reference>
<dbReference type="Gene3D" id="2.60.120.10">
    <property type="entry name" value="Jelly Rolls"/>
    <property type="match status" value="1"/>
</dbReference>
<dbReference type="RefSeq" id="WP_160142331.1">
    <property type="nucleotide sequence ID" value="NZ_UWPJ01000026.1"/>
</dbReference>
<sequence>MTRHKLPDSGSDASRLPRLFALSSSLAVLQADATVRLMPFQRHGLPEAGWIMGIKPISDTASVHGNHWERHPRGDEILTLLEGSLRVVLAADEGDERELEVAAGESLVVPQGWWHRLEVHRPGRLMFVTPATDSEHRPRRPRDQEN</sequence>